<dbReference type="Proteomes" id="UP001601444">
    <property type="component" value="Unassembled WGS sequence"/>
</dbReference>
<evidence type="ECO:0000313" key="2">
    <source>
        <dbReference type="EMBL" id="MFF0545021.1"/>
    </source>
</evidence>
<organism evidence="2 3">
    <name type="scientific">Nocardia thailandica</name>
    <dbReference type="NCBI Taxonomy" id="257275"/>
    <lineage>
        <taxon>Bacteria</taxon>
        <taxon>Bacillati</taxon>
        <taxon>Actinomycetota</taxon>
        <taxon>Actinomycetes</taxon>
        <taxon>Mycobacteriales</taxon>
        <taxon>Nocardiaceae</taxon>
        <taxon>Nocardia</taxon>
    </lineage>
</organism>
<protein>
    <submittedName>
        <fullName evidence="2">Transcriptional regulator</fullName>
    </submittedName>
</protein>
<dbReference type="EMBL" id="JBIAMX010000012">
    <property type="protein sequence ID" value="MFF0545021.1"/>
    <property type="molecule type" value="Genomic_DNA"/>
</dbReference>
<dbReference type="PANTHER" id="PTHR37318:SF1">
    <property type="entry name" value="BSL7504 PROTEIN"/>
    <property type="match status" value="1"/>
</dbReference>
<dbReference type="Gene3D" id="1.10.10.10">
    <property type="entry name" value="Winged helix-like DNA-binding domain superfamily/Winged helix DNA-binding domain"/>
    <property type="match status" value="1"/>
</dbReference>
<gene>
    <name evidence="2" type="ORF">ACFYTF_19510</name>
</gene>
<proteinExistence type="predicted"/>
<dbReference type="RefSeq" id="WP_052313952.1">
    <property type="nucleotide sequence ID" value="NZ_JBIAMX010000012.1"/>
</dbReference>
<dbReference type="Pfam" id="PF13601">
    <property type="entry name" value="HTH_34"/>
    <property type="match status" value="1"/>
</dbReference>
<dbReference type="InterPro" id="IPR036388">
    <property type="entry name" value="WH-like_DNA-bd_sf"/>
</dbReference>
<reference evidence="2 3" key="1">
    <citation type="submission" date="2024-10" db="EMBL/GenBank/DDBJ databases">
        <title>The Natural Products Discovery Center: Release of the First 8490 Sequenced Strains for Exploring Actinobacteria Biosynthetic Diversity.</title>
        <authorList>
            <person name="Kalkreuter E."/>
            <person name="Kautsar S.A."/>
            <person name="Yang D."/>
            <person name="Bader C.D."/>
            <person name="Teijaro C.N."/>
            <person name="Fluegel L."/>
            <person name="Davis C.M."/>
            <person name="Simpson J.R."/>
            <person name="Lauterbach L."/>
            <person name="Steele A.D."/>
            <person name="Gui C."/>
            <person name="Meng S."/>
            <person name="Li G."/>
            <person name="Viehrig K."/>
            <person name="Ye F."/>
            <person name="Su P."/>
            <person name="Kiefer A.F."/>
            <person name="Nichols A."/>
            <person name="Cepeda A.J."/>
            <person name="Yan W."/>
            <person name="Fan B."/>
            <person name="Jiang Y."/>
            <person name="Adhikari A."/>
            <person name="Zheng C.-J."/>
            <person name="Schuster L."/>
            <person name="Cowan T.M."/>
            <person name="Smanski M.J."/>
            <person name="Chevrette M.G."/>
            <person name="De Carvalho L.P.S."/>
            <person name="Shen B."/>
        </authorList>
    </citation>
    <scope>NUCLEOTIDE SEQUENCE [LARGE SCALE GENOMIC DNA]</scope>
    <source>
        <strain evidence="2 3">NPDC004045</strain>
    </source>
</reference>
<dbReference type="SUPFAM" id="SSF46785">
    <property type="entry name" value="Winged helix' DNA-binding domain"/>
    <property type="match status" value="1"/>
</dbReference>
<comment type="caution">
    <text evidence="2">The sequence shown here is derived from an EMBL/GenBank/DDBJ whole genome shotgun (WGS) entry which is preliminary data.</text>
</comment>
<dbReference type="InterPro" id="IPR027395">
    <property type="entry name" value="WH_DNA-bd_dom"/>
</dbReference>
<evidence type="ECO:0000259" key="1">
    <source>
        <dbReference type="Pfam" id="PF13601"/>
    </source>
</evidence>
<keyword evidence="3" id="KW-1185">Reference proteome</keyword>
<feature type="domain" description="Winged helix DNA-binding" evidence="1">
    <location>
        <begin position="15"/>
        <end position="93"/>
    </location>
</feature>
<dbReference type="PANTHER" id="PTHR37318">
    <property type="entry name" value="BSL7504 PROTEIN"/>
    <property type="match status" value="1"/>
</dbReference>
<sequence>MSEARFDELIHPSTRLTLVATLAAVDWAEFAFLKERVGLSDSALSKQLATLEEAGYVRTERRLSGTRHKLRAGLTARGRTAFDGHIAALREIVAAAGAPAVPGADGGGAARPAAEGF</sequence>
<name>A0ABW6PRI2_9NOCA</name>
<accession>A0ABW6PRI2</accession>
<dbReference type="InterPro" id="IPR036390">
    <property type="entry name" value="WH_DNA-bd_sf"/>
</dbReference>
<evidence type="ECO:0000313" key="3">
    <source>
        <dbReference type="Proteomes" id="UP001601444"/>
    </source>
</evidence>